<accession>A0AAV2K081</accession>
<reference evidence="1 2" key="1">
    <citation type="submission" date="2024-04" db="EMBL/GenBank/DDBJ databases">
        <authorList>
            <person name="Waldvogel A.-M."/>
            <person name="Schoenle A."/>
        </authorList>
    </citation>
    <scope>NUCLEOTIDE SEQUENCE [LARGE SCALE GENOMIC DNA]</scope>
</reference>
<evidence type="ECO:0000313" key="2">
    <source>
        <dbReference type="Proteomes" id="UP001497482"/>
    </source>
</evidence>
<evidence type="ECO:0000313" key="1">
    <source>
        <dbReference type="EMBL" id="CAL1581157.1"/>
    </source>
</evidence>
<keyword evidence="2" id="KW-1185">Reference proteome</keyword>
<sequence>MLQCGYYKLEEVEVCGLSSVKEEAGTGEYVTVWLLQPEEGSQRRGGLRAVERKGRGRNRRVCYSVVTTARGGGVCGLSSVKEEAGTGEYVTVWLLQPEEGSLRRGGLWAVERKGRGRNRRVCYSVVTTARGGEVCGLSSVKEEAGTGEYVTVWLLQPEEGSVQYQCADQCPVPVSCISVQYQCADQCPGPVSSTSVQYQCPVSVSSTSVQYQCPVSVSSTSVQYQCPVSVSSTSVQYQCPVPVSSTSVLYQCPCQYQCPVPVSSTSVQYQCPVPVTVSVPVSSTSDQYQCPVTVSVPVSSTRVQYQCPVSSVSTSVQYQCPVTVSSVQCQYQCPVPVSSNSVQCPVSVPVSSTSVQ</sequence>
<name>A0AAV2K081_KNICA</name>
<dbReference type="EMBL" id="OZ035837">
    <property type="protein sequence ID" value="CAL1581157.1"/>
    <property type="molecule type" value="Genomic_DNA"/>
</dbReference>
<dbReference type="Proteomes" id="UP001497482">
    <property type="component" value="Chromosome 15"/>
</dbReference>
<proteinExistence type="predicted"/>
<organism evidence="1 2">
    <name type="scientific">Knipowitschia caucasica</name>
    <name type="common">Caucasian dwarf goby</name>
    <name type="synonym">Pomatoschistus caucasicus</name>
    <dbReference type="NCBI Taxonomy" id="637954"/>
    <lineage>
        <taxon>Eukaryota</taxon>
        <taxon>Metazoa</taxon>
        <taxon>Chordata</taxon>
        <taxon>Craniata</taxon>
        <taxon>Vertebrata</taxon>
        <taxon>Euteleostomi</taxon>
        <taxon>Actinopterygii</taxon>
        <taxon>Neopterygii</taxon>
        <taxon>Teleostei</taxon>
        <taxon>Neoteleostei</taxon>
        <taxon>Acanthomorphata</taxon>
        <taxon>Gobiaria</taxon>
        <taxon>Gobiiformes</taxon>
        <taxon>Gobioidei</taxon>
        <taxon>Gobiidae</taxon>
        <taxon>Gobiinae</taxon>
        <taxon>Knipowitschia</taxon>
    </lineage>
</organism>
<dbReference type="AlphaFoldDB" id="A0AAV2K081"/>
<gene>
    <name evidence="1" type="ORF">KC01_LOCUS11929</name>
</gene>
<protein>
    <submittedName>
        <fullName evidence="1">Uncharacterized protein</fullName>
    </submittedName>
</protein>